<dbReference type="EMBL" id="JADJIB010000001">
    <property type="protein sequence ID" value="MBK7272337.1"/>
    <property type="molecule type" value="Genomic_DNA"/>
</dbReference>
<organism evidence="5 8">
    <name type="scientific">Candidatus Phosphoribacter hodrii</name>
    <dbReference type="NCBI Taxonomy" id="2953743"/>
    <lineage>
        <taxon>Bacteria</taxon>
        <taxon>Bacillati</taxon>
        <taxon>Actinomycetota</taxon>
        <taxon>Actinomycetes</taxon>
        <taxon>Micrococcales</taxon>
        <taxon>Dermatophilaceae</taxon>
        <taxon>Candidatus Phosphoribacter</taxon>
    </lineage>
</organism>
<dbReference type="EMBL" id="JADIXZ010000008">
    <property type="protein sequence ID" value="MBK6302229.1"/>
    <property type="molecule type" value="Genomic_DNA"/>
</dbReference>
<evidence type="ECO:0000313" key="5">
    <source>
        <dbReference type="EMBL" id="MBK6302229.1"/>
    </source>
</evidence>
<evidence type="ECO:0000256" key="1">
    <source>
        <dbReference type="ARBA" id="ARBA00006484"/>
    </source>
</evidence>
<name>A0A934X8Z0_9MICO</name>
<dbReference type="Proteomes" id="UP000718281">
    <property type="component" value="Unassembled WGS sequence"/>
</dbReference>
<dbReference type="SUPFAM" id="SSF51735">
    <property type="entry name" value="NAD(P)-binding Rossmann-fold domains"/>
    <property type="match status" value="1"/>
</dbReference>
<gene>
    <name evidence="5" type="ORF">IPF40_14735</name>
    <name evidence="6" type="ORF">IPI13_03960</name>
    <name evidence="7" type="ORF">IPP00_05250</name>
</gene>
<evidence type="ECO:0000313" key="9">
    <source>
        <dbReference type="Proteomes" id="UP000726105"/>
    </source>
</evidence>
<dbReference type="Pfam" id="PF00106">
    <property type="entry name" value="adh_short"/>
    <property type="match status" value="1"/>
</dbReference>
<evidence type="ECO:0000313" key="8">
    <source>
        <dbReference type="Proteomes" id="UP000718281"/>
    </source>
</evidence>
<feature type="domain" description="Ketoreductase" evidence="4">
    <location>
        <begin position="6"/>
        <end position="192"/>
    </location>
</feature>
<reference evidence="8 9" key="1">
    <citation type="submission" date="2020-10" db="EMBL/GenBank/DDBJ databases">
        <title>Connecting structure to function with the recovery of over 1000 high-quality activated sludge metagenome-assembled genomes encoding full-length rRNA genes using long-read sequencing.</title>
        <authorList>
            <person name="Singleton C.M."/>
            <person name="Petriglieri F."/>
            <person name="Kristensen J.M."/>
            <person name="Kirkegaard R.H."/>
            <person name="Michaelsen T.Y."/>
            <person name="Andersen M.H."/>
            <person name="Karst S.M."/>
            <person name="Dueholm M.S."/>
            <person name="Nielsen P.H."/>
            <person name="Albertsen M."/>
        </authorList>
    </citation>
    <scope>NUCLEOTIDE SEQUENCE [LARGE SCALE GENOMIC DNA]</scope>
    <source>
        <strain evidence="5">AalE_18-Q3-R2-46_BAT3C.188</strain>
        <strain evidence="6">Ega_18-Q3-R5-49_MAXAC.001</strain>
        <strain evidence="7">Ribe_18-Q3-R11-54_MAXAC.001</strain>
    </source>
</reference>
<keyword evidence="2" id="KW-0560">Oxidoreductase</keyword>
<accession>A0A934X8Z0</accession>
<dbReference type="SMART" id="SM00822">
    <property type="entry name" value="PKS_KR"/>
    <property type="match status" value="1"/>
</dbReference>
<comment type="caution">
    <text evidence="5">The sequence shown here is derived from an EMBL/GenBank/DDBJ whole genome shotgun (WGS) entry which is preliminary data.</text>
</comment>
<evidence type="ECO:0000313" key="6">
    <source>
        <dbReference type="EMBL" id="MBK7272337.1"/>
    </source>
</evidence>
<protein>
    <submittedName>
        <fullName evidence="5">SDR family NAD(P)-dependent oxidoreductase</fullName>
    </submittedName>
</protein>
<comment type="similarity">
    <text evidence="1 3">Belongs to the short-chain dehydrogenases/reductases (SDR) family.</text>
</comment>
<dbReference type="PRINTS" id="PR00080">
    <property type="entry name" value="SDRFAMILY"/>
</dbReference>
<dbReference type="InterPro" id="IPR002347">
    <property type="entry name" value="SDR_fam"/>
</dbReference>
<dbReference type="PRINTS" id="PR00081">
    <property type="entry name" value="GDHRDH"/>
</dbReference>
<dbReference type="PANTHER" id="PTHR44196">
    <property type="entry name" value="DEHYDROGENASE/REDUCTASE SDR FAMILY MEMBER 7B"/>
    <property type="match status" value="1"/>
</dbReference>
<dbReference type="EMBL" id="JADKGK010000011">
    <property type="protein sequence ID" value="MBL0003403.1"/>
    <property type="molecule type" value="Genomic_DNA"/>
</dbReference>
<dbReference type="Proteomes" id="UP000886632">
    <property type="component" value="Unassembled WGS sequence"/>
</dbReference>
<proteinExistence type="inferred from homology"/>
<evidence type="ECO:0000256" key="2">
    <source>
        <dbReference type="ARBA" id="ARBA00023002"/>
    </source>
</evidence>
<dbReference type="InterPro" id="IPR057326">
    <property type="entry name" value="KR_dom"/>
</dbReference>
<evidence type="ECO:0000259" key="4">
    <source>
        <dbReference type="SMART" id="SM00822"/>
    </source>
</evidence>
<dbReference type="InterPro" id="IPR036291">
    <property type="entry name" value="NAD(P)-bd_dom_sf"/>
</dbReference>
<dbReference type="PANTHER" id="PTHR44196:SF1">
    <property type="entry name" value="DEHYDROGENASE_REDUCTASE SDR FAMILY MEMBER 7B"/>
    <property type="match status" value="1"/>
</dbReference>
<sequence length="277" mass="28740">MKIERKVFVVTGGGNGIGREVVLGLLTRGARVAIVDRRTDDILETIRLAGVGAERVSSHIVDVTDEAAVAALPAQVEQVHGQVDGLVNVAGIIQHFVRFADLTEAEMTSVMDVNFWGVVRMCKGFLPLLSARPEACVVNVSSMGAFVPVPGQTLYGASKAAVKLFTEGLYAELRGTPVAVTVVFPGGVATGIAQNSGARIPGAPEADAGGADADAKKMAASLTSPQDAAAAIIGGIERGSYRVVIGKDATMLDRLSRLAPQRATDLVAKKMASLLGH</sequence>
<dbReference type="Proteomes" id="UP000726105">
    <property type="component" value="Unassembled WGS sequence"/>
</dbReference>
<evidence type="ECO:0000256" key="3">
    <source>
        <dbReference type="RuleBase" id="RU000363"/>
    </source>
</evidence>
<evidence type="ECO:0000313" key="7">
    <source>
        <dbReference type="EMBL" id="MBL0003403.1"/>
    </source>
</evidence>
<dbReference type="Gene3D" id="3.40.50.720">
    <property type="entry name" value="NAD(P)-binding Rossmann-like Domain"/>
    <property type="match status" value="1"/>
</dbReference>
<dbReference type="AlphaFoldDB" id="A0A934X8Z0"/>
<dbReference type="GO" id="GO:0016491">
    <property type="term" value="F:oxidoreductase activity"/>
    <property type="evidence" value="ECO:0007669"/>
    <property type="project" value="UniProtKB-KW"/>
</dbReference>
<dbReference type="GO" id="GO:0016020">
    <property type="term" value="C:membrane"/>
    <property type="evidence" value="ECO:0007669"/>
    <property type="project" value="TreeGrafter"/>
</dbReference>